<feature type="domain" description="Cadherin" evidence="7">
    <location>
        <begin position="18"/>
        <end position="99"/>
    </location>
</feature>
<evidence type="ECO:0000313" key="9">
    <source>
        <dbReference type="Proteomes" id="UP000499080"/>
    </source>
</evidence>
<dbReference type="AlphaFoldDB" id="A0A4Y2CSG4"/>
<dbReference type="Gene3D" id="2.60.40.60">
    <property type="entry name" value="Cadherins"/>
    <property type="match status" value="1"/>
</dbReference>
<dbReference type="SUPFAM" id="SSF49313">
    <property type="entry name" value="Cadherin-like"/>
    <property type="match status" value="1"/>
</dbReference>
<evidence type="ECO:0000259" key="7">
    <source>
        <dbReference type="PROSITE" id="PS50268"/>
    </source>
</evidence>
<dbReference type="InterPro" id="IPR039808">
    <property type="entry name" value="Cadherin"/>
</dbReference>
<comment type="subcellular location">
    <subcellularLocation>
        <location evidence="1">Membrane</location>
    </subcellularLocation>
</comment>
<dbReference type="EMBL" id="BGPR01000234">
    <property type="protein sequence ID" value="GBM06814.1"/>
    <property type="molecule type" value="Genomic_DNA"/>
</dbReference>
<dbReference type="PANTHER" id="PTHR24027:SF438">
    <property type="entry name" value="CADHERIN 23"/>
    <property type="match status" value="1"/>
</dbReference>
<comment type="caution">
    <text evidence="8">The sequence shown here is derived from an EMBL/GenBank/DDBJ whole genome shotgun (WGS) entry which is preliminary data.</text>
</comment>
<dbReference type="CDD" id="cd11304">
    <property type="entry name" value="Cadherin_repeat"/>
    <property type="match status" value="1"/>
</dbReference>
<dbReference type="PROSITE" id="PS00232">
    <property type="entry name" value="CADHERIN_1"/>
    <property type="match status" value="1"/>
</dbReference>
<evidence type="ECO:0000256" key="1">
    <source>
        <dbReference type="ARBA" id="ARBA00004370"/>
    </source>
</evidence>
<evidence type="ECO:0000256" key="3">
    <source>
        <dbReference type="ARBA" id="ARBA00022837"/>
    </source>
</evidence>
<sequence>MRHGNSASDRIQTGNKSSTTEVDLRRNEPSRIRYEITQGNIGGAFAVKNETGAIYVAGPLDYESRKEYKLRLVASDNLNENHTTVVIHIKDVNDNPPMFDRPTYETQITEEDDRNLPKRVLQVLSSFHSYSSPRTQHGMKVSTRRTHFRLEHIVQPFNSFPRL</sequence>
<evidence type="ECO:0000256" key="5">
    <source>
        <dbReference type="PROSITE-ProRule" id="PRU00043"/>
    </source>
</evidence>
<keyword evidence="2" id="KW-0677">Repeat</keyword>
<dbReference type="GO" id="GO:0005509">
    <property type="term" value="F:calcium ion binding"/>
    <property type="evidence" value="ECO:0007669"/>
    <property type="project" value="UniProtKB-UniRule"/>
</dbReference>
<dbReference type="OrthoDB" id="6431405at2759"/>
<evidence type="ECO:0000256" key="6">
    <source>
        <dbReference type="SAM" id="MobiDB-lite"/>
    </source>
</evidence>
<keyword evidence="4" id="KW-0472">Membrane</keyword>
<feature type="compositionally biased region" description="Polar residues" evidence="6">
    <location>
        <begin position="1"/>
        <end position="21"/>
    </location>
</feature>
<dbReference type="InterPro" id="IPR020894">
    <property type="entry name" value="Cadherin_CS"/>
</dbReference>
<dbReference type="PRINTS" id="PR00205">
    <property type="entry name" value="CADHERIN"/>
</dbReference>
<dbReference type="InterPro" id="IPR002126">
    <property type="entry name" value="Cadherin-like_dom"/>
</dbReference>
<feature type="region of interest" description="Disordered" evidence="6">
    <location>
        <begin position="1"/>
        <end position="26"/>
    </location>
</feature>
<dbReference type="Pfam" id="PF00028">
    <property type="entry name" value="Cadherin"/>
    <property type="match status" value="1"/>
</dbReference>
<keyword evidence="3 5" id="KW-0106">Calcium</keyword>
<gene>
    <name evidence="8" type="primary">CadN_8</name>
    <name evidence="8" type="ORF">AVEN_173576_1</name>
</gene>
<dbReference type="PANTHER" id="PTHR24027">
    <property type="entry name" value="CADHERIN-23"/>
    <property type="match status" value="1"/>
</dbReference>
<dbReference type="GO" id="GO:0045296">
    <property type="term" value="F:cadherin binding"/>
    <property type="evidence" value="ECO:0007669"/>
    <property type="project" value="TreeGrafter"/>
</dbReference>
<dbReference type="Proteomes" id="UP000499080">
    <property type="component" value="Unassembled WGS sequence"/>
</dbReference>
<protein>
    <submittedName>
        <fullName evidence="8">Neural-cadherin</fullName>
    </submittedName>
</protein>
<dbReference type="InterPro" id="IPR015919">
    <property type="entry name" value="Cadherin-like_sf"/>
</dbReference>
<keyword evidence="9" id="KW-1185">Reference proteome</keyword>
<dbReference type="PROSITE" id="PS50268">
    <property type="entry name" value="CADHERIN_2"/>
    <property type="match status" value="1"/>
</dbReference>
<dbReference type="GO" id="GO:0007156">
    <property type="term" value="P:homophilic cell adhesion via plasma membrane adhesion molecules"/>
    <property type="evidence" value="ECO:0007669"/>
    <property type="project" value="InterPro"/>
</dbReference>
<evidence type="ECO:0000256" key="2">
    <source>
        <dbReference type="ARBA" id="ARBA00022737"/>
    </source>
</evidence>
<dbReference type="GO" id="GO:0016342">
    <property type="term" value="C:catenin complex"/>
    <property type="evidence" value="ECO:0007669"/>
    <property type="project" value="TreeGrafter"/>
</dbReference>
<organism evidence="8 9">
    <name type="scientific">Araneus ventricosus</name>
    <name type="common">Orbweaver spider</name>
    <name type="synonym">Epeira ventricosa</name>
    <dbReference type="NCBI Taxonomy" id="182803"/>
    <lineage>
        <taxon>Eukaryota</taxon>
        <taxon>Metazoa</taxon>
        <taxon>Ecdysozoa</taxon>
        <taxon>Arthropoda</taxon>
        <taxon>Chelicerata</taxon>
        <taxon>Arachnida</taxon>
        <taxon>Araneae</taxon>
        <taxon>Araneomorphae</taxon>
        <taxon>Entelegynae</taxon>
        <taxon>Araneoidea</taxon>
        <taxon>Araneidae</taxon>
        <taxon>Araneus</taxon>
    </lineage>
</organism>
<reference evidence="8 9" key="1">
    <citation type="journal article" date="2019" name="Sci. Rep.">
        <title>Orb-weaving spider Araneus ventricosus genome elucidates the spidroin gene catalogue.</title>
        <authorList>
            <person name="Kono N."/>
            <person name="Nakamura H."/>
            <person name="Ohtoshi R."/>
            <person name="Moran D.A.P."/>
            <person name="Shinohara A."/>
            <person name="Yoshida Y."/>
            <person name="Fujiwara M."/>
            <person name="Mori M."/>
            <person name="Tomita M."/>
            <person name="Arakawa K."/>
        </authorList>
    </citation>
    <scope>NUCLEOTIDE SEQUENCE [LARGE SCALE GENOMIC DNA]</scope>
</reference>
<dbReference type="GO" id="GO:0016477">
    <property type="term" value="P:cell migration"/>
    <property type="evidence" value="ECO:0007669"/>
    <property type="project" value="TreeGrafter"/>
</dbReference>
<evidence type="ECO:0000256" key="4">
    <source>
        <dbReference type="ARBA" id="ARBA00023136"/>
    </source>
</evidence>
<evidence type="ECO:0000313" key="8">
    <source>
        <dbReference type="EMBL" id="GBM06814.1"/>
    </source>
</evidence>
<accession>A0A4Y2CSG4</accession>
<proteinExistence type="predicted"/>
<dbReference type="GO" id="GO:0031175">
    <property type="term" value="P:neuron projection development"/>
    <property type="evidence" value="ECO:0007669"/>
    <property type="project" value="TreeGrafter"/>
</dbReference>
<name>A0A4Y2CSG4_ARAVE</name>
<dbReference type="SMART" id="SM00112">
    <property type="entry name" value="CA"/>
    <property type="match status" value="1"/>
</dbReference>
<dbReference type="GO" id="GO:0008013">
    <property type="term" value="F:beta-catenin binding"/>
    <property type="evidence" value="ECO:0007669"/>
    <property type="project" value="TreeGrafter"/>
</dbReference>